<reference evidence="6 7" key="1">
    <citation type="submission" date="2016-10" db="EMBL/GenBank/DDBJ databases">
        <authorList>
            <person name="de Groot N.N."/>
        </authorList>
    </citation>
    <scope>NUCLEOTIDE SEQUENCE [LARGE SCALE GENOMIC DNA]</scope>
    <source>
        <strain evidence="6 7">DSM 3217</strain>
    </source>
</reference>
<accession>A0A1G6CFL4</accession>
<dbReference type="EMBL" id="FMXR01000019">
    <property type="protein sequence ID" value="SDB31669.1"/>
    <property type="molecule type" value="Genomic_DNA"/>
</dbReference>
<evidence type="ECO:0000256" key="1">
    <source>
        <dbReference type="ARBA" id="ARBA00004141"/>
    </source>
</evidence>
<keyword evidence="3 5" id="KW-1133">Transmembrane helix</keyword>
<dbReference type="RefSeq" id="WP_090174539.1">
    <property type="nucleotide sequence ID" value="NZ_FMXR01000019.1"/>
</dbReference>
<dbReference type="GO" id="GO:0016020">
    <property type="term" value="C:membrane"/>
    <property type="evidence" value="ECO:0007669"/>
    <property type="project" value="UniProtKB-SubCell"/>
</dbReference>
<comment type="subcellular location">
    <subcellularLocation>
        <location evidence="1">Membrane</location>
        <topology evidence="1">Multi-pass membrane protein</topology>
    </subcellularLocation>
</comment>
<keyword evidence="4 5" id="KW-0472">Membrane</keyword>
<feature type="transmembrane region" description="Helical" evidence="5">
    <location>
        <begin position="95"/>
        <end position="116"/>
    </location>
</feature>
<dbReference type="Proteomes" id="UP000199228">
    <property type="component" value="Unassembled WGS sequence"/>
</dbReference>
<evidence type="ECO:0000313" key="6">
    <source>
        <dbReference type="EMBL" id="SDB31669.1"/>
    </source>
</evidence>
<dbReference type="PANTHER" id="PTHR42038">
    <property type="match status" value="1"/>
</dbReference>
<feature type="transmembrane region" description="Helical" evidence="5">
    <location>
        <begin position="128"/>
        <end position="144"/>
    </location>
</feature>
<dbReference type="AlphaFoldDB" id="A0A1G6CFL4"/>
<dbReference type="PANTHER" id="PTHR42038:SF2">
    <property type="entry name" value="TERPENE CYCLASE AUSL"/>
    <property type="match status" value="1"/>
</dbReference>
<keyword evidence="2 5" id="KW-0812">Transmembrane</keyword>
<protein>
    <recommendedName>
        <fullName evidence="8">PQ loop repeat-containing protein</fullName>
    </recommendedName>
</protein>
<feature type="transmembrane region" description="Helical" evidence="5">
    <location>
        <begin position="179"/>
        <end position="198"/>
    </location>
</feature>
<evidence type="ECO:0008006" key="8">
    <source>
        <dbReference type="Google" id="ProtNLM"/>
    </source>
</evidence>
<organism evidence="6 7">
    <name type="scientific">Eubacterium oxidoreducens</name>
    <dbReference type="NCBI Taxonomy" id="1732"/>
    <lineage>
        <taxon>Bacteria</taxon>
        <taxon>Bacillati</taxon>
        <taxon>Bacillota</taxon>
        <taxon>Clostridia</taxon>
        <taxon>Eubacteriales</taxon>
        <taxon>Eubacteriaceae</taxon>
        <taxon>Eubacterium</taxon>
    </lineage>
</organism>
<dbReference type="OrthoDB" id="7825963at2"/>
<dbReference type="InterPro" id="IPR039020">
    <property type="entry name" value="PaxB-like"/>
</dbReference>
<sequence length="212" mass="23675">MEVLAMCLLVISAVAWTIVYIESIRVGFRDKTYCMPLWALGLNICWEVIYACNGIANPSVQAVANAVWAVCDALIVVTYFKFGKDKLPEKLRDKFIPYSVLAFASCLVLQLSFFLYCESYVEAAQFSAYAQNVAMSILFIIMLYKRGSSEGQTMMIAVAKWIGTLAPTIQQGLVQGFNIYVLLTGLLCSVWDIIYIVLLKKQIGKEKSEVSV</sequence>
<keyword evidence="7" id="KW-1185">Reference proteome</keyword>
<evidence type="ECO:0000256" key="4">
    <source>
        <dbReference type="ARBA" id="ARBA00023136"/>
    </source>
</evidence>
<proteinExistence type="predicted"/>
<evidence type="ECO:0000256" key="2">
    <source>
        <dbReference type="ARBA" id="ARBA00022692"/>
    </source>
</evidence>
<evidence type="ECO:0000256" key="5">
    <source>
        <dbReference type="SAM" id="Phobius"/>
    </source>
</evidence>
<evidence type="ECO:0000313" key="7">
    <source>
        <dbReference type="Proteomes" id="UP000199228"/>
    </source>
</evidence>
<dbReference type="Pfam" id="PF25129">
    <property type="entry name" value="Pyr4-TMTC"/>
    <property type="match status" value="1"/>
</dbReference>
<dbReference type="STRING" id="1732.SAMN02910417_02342"/>
<gene>
    <name evidence="6" type="ORF">SAMN02910417_02342</name>
</gene>
<feature type="transmembrane region" description="Helical" evidence="5">
    <location>
        <begin position="66"/>
        <end position="83"/>
    </location>
</feature>
<dbReference type="GO" id="GO:0016829">
    <property type="term" value="F:lyase activity"/>
    <property type="evidence" value="ECO:0007669"/>
    <property type="project" value="InterPro"/>
</dbReference>
<evidence type="ECO:0000256" key="3">
    <source>
        <dbReference type="ARBA" id="ARBA00022989"/>
    </source>
</evidence>
<name>A0A1G6CFL4_EUBOX</name>